<comment type="subcellular location">
    <subcellularLocation>
        <location evidence="5">Cell membrane</location>
        <topology evidence="5">Multi-pass membrane protein</topology>
    </subcellularLocation>
</comment>
<sequence length="982" mass="106858">MTTTSAPNPTAPSPARRVLVISLVVIAALVAGFFLFSNLFADYLWFDQLGFASVLTTQWIARVIMFTVGFIGMAVPVAIAINLAYRLRPVYARLSSQLDRYQEVIEPLRRLAMWGIPIFFGLFAGLSAASTWETVWLFFSSVNAGAVDPQFGLDLSFYMFSLPFWRGLVAFASAVVIISLLVTAFVSYLYGSVRVGNGELRISKAARIQLAVIASVYLALQAVSLWLDRYATLIESRGADDRITGPGFTGANAVIPGLTILSVVAAAVAMLFIVTAIVGRWRYPLIGTALLLVTSLVLGMGYPWFVDTVQVKPNQLALEEEYYQHNIDMTQTAFGIDELEVTDFKAETEATAGQLRADADTTASIRIMDPAIISPTVKQIEQYRGYYQFAETMDVDRYDIDGQSQDVVVSVRELNTGALGQSDWQNTSIVYTHGYGLVAAAGNKRTADGNPVFLERGIPAQGFLSDAKFEPRVYFGEQSPTYSIVGAPEGTEPVEIDYPRGGKEGETETKTTFTGDGGPKIGNFFTKLIYAMKFQSEQILFSDYVNEDSQILYNRDPADRVAAVAPYLTIDSDPYPSVVDGRIVWIVDAYTTSANYPYSSHVSLSQAIQDSATEAPRFAIDKINYIRNSVKATVDAYDGSVTLYAWDDEDPVLKTWQNVYPGTIKPMSEMSAELMSHVRYPTDLFKVQRSMLGVYHVDTAASFYRGDNVWKTPNDPQQDTVLQPPYYLTMKMPGQDEASYSMFTTFIPSASSQNSRSVMMGYLAVDSDAGAVAGKPSEGYGKLRLLEINSDTTVPGPGQVQNSFDSNQQISSALNLLKQGNSQVLSGNLLTLPVGGGLLYVQPVYVQSSGSTKLPVLRKVLVAFGDEVAFEDTLAAALDELFGGESGAETGDGDVTPVDPETPTDPNTDPDDQTGTTPDPTATPDPDTTPAPSADKDQLLKDASDALAAKQAALEAGDMVAYAEADRDLTEAIEKLLELETE</sequence>
<dbReference type="InterPro" id="IPR005372">
    <property type="entry name" value="UPF0182"/>
</dbReference>
<feature type="transmembrane region" description="Helical" evidence="5">
    <location>
        <begin position="59"/>
        <end position="85"/>
    </location>
</feature>
<comment type="similarity">
    <text evidence="5">Belongs to the UPF0182 family.</text>
</comment>
<keyword evidence="3 5" id="KW-1133">Transmembrane helix</keyword>
<feature type="compositionally biased region" description="Basic and acidic residues" evidence="6">
    <location>
        <begin position="934"/>
        <end position="943"/>
    </location>
</feature>
<evidence type="ECO:0000313" key="8">
    <source>
        <dbReference type="Proteomes" id="UP000321196"/>
    </source>
</evidence>
<evidence type="ECO:0000256" key="6">
    <source>
        <dbReference type="SAM" id="MobiDB-lite"/>
    </source>
</evidence>
<dbReference type="Proteomes" id="UP000321196">
    <property type="component" value="Unassembled WGS sequence"/>
</dbReference>
<dbReference type="AlphaFoldDB" id="A0A5C8HQW5"/>
<feature type="transmembrane region" description="Helical" evidence="5">
    <location>
        <begin position="164"/>
        <end position="190"/>
    </location>
</feature>
<feature type="transmembrane region" description="Helical" evidence="5">
    <location>
        <begin position="285"/>
        <end position="305"/>
    </location>
</feature>
<accession>A0A5C8HQW5</accession>
<feature type="transmembrane region" description="Helical" evidence="5">
    <location>
        <begin position="18"/>
        <end position="39"/>
    </location>
</feature>
<dbReference type="OrthoDB" id="9763654at2"/>
<dbReference type="Pfam" id="PF03699">
    <property type="entry name" value="UPF0182"/>
    <property type="match status" value="1"/>
</dbReference>
<evidence type="ECO:0000256" key="2">
    <source>
        <dbReference type="ARBA" id="ARBA00022692"/>
    </source>
</evidence>
<dbReference type="PANTHER" id="PTHR39344">
    <property type="entry name" value="UPF0182 PROTEIN SLL1060"/>
    <property type="match status" value="1"/>
</dbReference>
<feature type="transmembrane region" description="Helical" evidence="5">
    <location>
        <begin position="111"/>
        <end position="132"/>
    </location>
</feature>
<dbReference type="EMBL" id="VRSW01000001">
    <property type="protein sequence ID" value="TXK05907.1"/>
    <property type="molecule type" value="Genomic_DNA"/>
</dbReference>
<feature type="compositionally biased region" description="Low complexity" evidence="6">
    <location>
        <begin position="893"/>
        <end position="920"/>
    </location>
</feature>
<feature type="transmembrane region" description="Helical" evidence="5">
    <location>
        <begin position="210"/>
        <end position="227"/>
    </location>
</feature>
<dbReference type="GO" id="GO:0005576">
    <property type="term" value="C:extracellular region"/>
    <property type="evidence" value="ECO:0007669"/>
    <property type="project" value="TreeGrafter"/>
</dbReference>
<reference evidence="7 8" key="1">
    <citation type="submission" date="2019-08" db="EMBL/GenBank/DDBJ databases">
        <authorList>
            <person name="Dong K."/>
        </authorList>
    </citation>
    <scope>NUCLEOTIDE SEQUENCE [LARGE SCALE GENOMIC DNA]</scope>
    <source>
        <strain evidence="7 8">M4-8</strain>
    </source>
</reference>
<dbReference type="HAMAP" id="MF_01600">
    <property type="entry name" value="UPF0182"/>
    <property type="match status" value="1"/>
</dbReference>
<evidence type="ECO:0000256" key="4">
    <source>
        <dbReference type="ARBA" id="ARBA00023136"/>
    </source>
</evidence>
<name>A0A5C8HQW5_9MICO</name>
<feature type="transmembrane region" description="Helical" evidence="5">
    <location>
        <begin position="254"/>
        <end position="278"/>
    </location>
</feature>
<protein>
    <recommendedName>
        <fullName evidence="5">UPF0182 protein FVP60_02715</fullName>
    </recommendedName>
</protein>
<keyword evidence="1 5" id="KW-1003">Cell membrane</keyword>
<evidence type="ECO:0000256" key="3">
    <source>
        <dbReference type="ARBA" id="ARBA00022989"/>
    </source>
</evidence>
<dbReference type="PANTHER" id="PTHR39344:SF1">
    <property type="entry name" value="UPF0182 PROTEIN SLL1060"/>
    <property type="match status" value="1"/>
</dbReference>
<dbReference type="RefSeq" id="WP_147824718.1">
    <property type="nucleotide sequence ID" value="NZ_BAAARG010000001.1"/>
</dbReference>
<evidence type="ECO:0000313" key="7">
    <source>
        <dbReference type="EMBL" id="TXK05907.1"/>
    </source>
</evidence>
<proteinExistence type="inferred from homology"/>
<comment type="caution">
    <text evidence="7">The sequence shown here is derived from an EMBL/GenBank/DDBJ whole genome shotgun (WGS) entry which is preliminary data.</text>
</comment>
<evidence type="ECO:0000256" key="5">
    <source>
        <dbReference type="HAMAP-Rule" id="MF_01600"/>
    </source>
</evidence>
<evidence type="ECO:0000256" key="1">
    <source>
        <dbReference type="ARBA" id="ARBA00022475"/>
    </source>
</evidence>
<organism evidence="7 8">
    <name type="scientific">Microbacterium mitrae</name>
    <dbReference type="NCBI Taxonomy" id="664640"/>
    <lineage>
        <taxon>Bacteria</taxon>
        <taxon>Bacillati</taxon>
        <taxon>Actinomycetota</taxon>
        <taxon>Actinomycetes</taxon>
        <taxon>Micrococcales</taxon>
        <taxon>Microbacteriaceae</taxon>
        <taxon>Microbacterium</taxon>
    </lineage>
</organism>
<keyword evidence="8" id="KW-1185">Reference proteome</keyword>
<keyword evidence="4 5" id="KW-0472">Membrane</keyword>
<feature type="region of interest" description="Disordered" evidence="6">
    <location>
        <begin position="884"/>
        <end position="943"/>
    </location>
</feature>
<keyword evidence="2 5" id="KW-0812">Transmembrane</keyword>
<gene>
    <name evidence="7" type="ORF">FVP60_02715</name>
</gene>
<dbReference type="GO" id="GO:0005886">
    <property type="term" value="C:plasma membrane"/>
    <property type="evidence" value="ECO:0007669"/>
    <property type="project" value="UniProtKB-SubCell"/>
</dbReference>